<organism evidence="1">
    <name type="scientific">Anguilla anguilla</name>
    <name type="common">European freshwater eel</name>
    <name type="synonym">Muraena anguilla</name>
    <dbReference type="NCBI Taxonomy" id="7936"/>
    <lineage>
        <taxon>Eukaryota</taxon>
        <taxon>Metazoa</taxon>
        <taxon>Chordata</taxon>
        <taxon>Craniata</taxon>
        <taxon>Vertebrata</taxon>
        <taxon>Euteleostomi</taxon>
        <taxon>Actinopterygii</taxon>
        <taxon>Neopterygii</taxon>
        <taxon>Teleostei</taxon>
        <taxon>Anguilliformes</taxon>
        <taxon>Anguillidae</taxon>
        <taxon>Anguilla</taxon>
    </lineage>
</organism>
<sequence>MACCEFSHWRNGIFPICFDAPEQFGNFVTCCEPKWEGSRCWECVSQYRMATV</sequence>
<dbReference type="AlphaFoldDB" id="A0A0E9PEA7"/>
<evidence type="ECO:0000313" key="1">
    <source>
        <dbReference type="EMBL" id="JAH02400.1"/>
    </source>
</evidence>
<reference evidence="1" key="1">
    <citation type="submission" date="2014-11" db="EMBL/GenBank/DDBJ databases">
        <authorList>
            <person name="Amaro Gonzalez C."/>
        </authorList>
    </citation>
    <scope>NUCLEOTIDE SEQUENCE</scope>
</reference>
<dbReference type="EMBL" id="GBXM01106177">
    <property type="protein sequence ID" value="JAH02400.1"/>
    <property type="molecule type" value="Transcribed_RNA"/>
</dbReference>
<accession>A0A0E9PEA7</accession>
<name>A0A0E9PEA7_ANGAN</name>
<reference evidence="1" key="2">
    <citation type="journal article" date="2015" name="Fish Shellfish Immunol.">
        <title>Early steps in the European eel (Anguilla anguilla)-Vibrio vulnificus interaction in the gills: Role of the RtxA13 toxin.</title>
        <authorList>
            <person name="Callol A."/>
            <person name="Pajuelo D."/>
            <person name="Ebbesson L."/>
            <person name="Teles M."/>
            <person name="MacKenzie S."/>
            <person name="Amaro C."/>
        </authorList>
    </citation>
    <scope>NUCLEOTIDE SEQUENCE</scope>
</reference>
<proteinExistence type="predicted"/>
<protein>
    <submittedName>
        <fullName evidence="1">Uncharacterized protein</fullName>
    </submittedName>
</protein>